<dbReference type="InParanoid" id="A0A1X7SYG8"/>
<reference evidence="2" key="1">
    <citation type="submission" date="2017-05" db="UniProtKB">
        <authorList>
            <consortium name="EnsemblMetazoa"/>
        </authorList>
    </citation>
    <scope>IDENTIFICATION</scope>
</reference>
<dbReference type="CDD" id="cd01650">
    <property type="entry name" value="RT_nLTR_like"/>
    <property type="match status" value="1"/>
</dbReference>
<dbReference type="AlphaFoldDB" id="A0A1X7SYG8"/>
<dbReference type="SUPFAM" id="SSF56672">
    <property type="entry name" value="DNA/RNA polymerases"/>
    <property type="match status" value="1"/>
</dbReference>
<dbReference type="EnsemblMetazoa" id="Aqu2.1.07118_001">
    <property type="protein sequence ID" value="Aqu2.1.07118_001"/>
    <property type="gene ID" value="Aqu2.1.07118"/>
</dbReference>
<dbReference type="InterPro" id="IPR043502">
    <property type="entry name" value="DNA/RNA_pol_sf"/>
</dbReference>
<dbReference type="OrthoDB" id="416454at2759"/>
<feature type="domain" description="Reverse transcriptase" evidence="1">
    <location>
        <begin position="95"/>
        <end position="349"/>
    </location>
</feature>
<dbReference type="Pfam" id="PF00078">
    <property type="entry name" value="RVT_1"/>
    <property type="match status" value="1"/>
</dbReference>
<dbReference type="PANTHER" id="PTHR33332">
    <property type="entry name" value="REVERSE TRANSCRIPTASE DOMAIN-CONTAINING PROTEIN"/>
    <property type="match status" value="1"/>
</dbReference>
<evidence type="ECO:0000259" key="1">
    <source>
        <dbReference type="PROSITE" id="PS50878"/>
    </source>
</evidence>
<dbReference type="OMA" id="CISALEC"/>
<proteinExistence type="predicted"/>
<organism evidence="2">
    <name type="scientific">Amphimedon queenslandica</name>
    <name type="common">Sponge</name>
    <dbReference type="NCBI Taxonomy" id="400682"/>
    <lineage>
        <taxon>Eukaryota</taxon>
        <taxon>Metazoa</taxon>
        <taxon>Porifera</taxon>
        <taxon>Demospongiae</taxon>
        <taxon>Heteroscleromorpha</taxon>
        <taxon>Haplosclerida</taxon>
        <taxon>Niphatidae</taxon>
        <taxon>Amphimedon</taxon>
    </lineage>
</organism>
<evidence type="ECO:0000313" key="2">
    <source>
        <dbReference type="EnsemblMetazoa" id="Aqu2.1.07118_001"/>
    </source>
</evidence>
<sequence>MNHGSVTASTDSSKAALFNEYFHSVFTNNLDPPDLHESSYSGPVLEDFEISVADVFKGLSSLNVHKSAGPDGFPAILLKSCAVALCEPVHHIFHQCYIQSYLPEEWRTHKVTPVFKSGDRSSIVNYRPISLLCIISKVFERIVYDNVYDHLVDNIISCKQFGFLSTRSTLQQLLLHLNSILTSLSDGSQCDVIYLDIRKAFDSVSHSKLLTHLWDAGIRGFAWKFFRAYLYGRSQYVYINSCSSNHLPVISGVPQGSILGPLLFILYINDLPVTVLHSSLLLYADDSKCQKKVSCISDCQLLQNDLTRLSTWSKSSLLSFNEKKSYILNFRGPRSAPISFPYSLDGSAINVKDSHRDLGVVFSSNLSWSAHMHTILKKAYCTLSTIRRVFPISITPTEAKKKLYLSLVLPILSYCAPVWHPCLIKDITALERFQRRATKYLLNDYSSDYKTRLQKLNILPLMYRLEMADIMFFISSVKSPTHNFNIMDFFSISSHSHSTRSVNYHKLVHRYTSSSVISHSYFNRFPRLYNSLPPLNLNLSTQSLKQSILDIFIKNFNVNFDPDDPHSFHYICPCNTCSKRTIKSTFS</sequence>
<accession>A0A1X7SYG8</accession>
<name>A0A1X7SYG8_AMPQE</name>
<protein>
    <recommendedName>
        <fullName evidence="1">Reverse transcriptase domain-containing protein</fullName>
    </recommendedName>
</protein>
<dbReference type="eggNOG" id="KOG1075">
    <property type="taxonomic scope" value="Eukaryota"/>
</dbReference>
<dbReference type="PROSITE" id="PS50878">
    <property type="entry name" value="RT_POL"/>
    <property type="match status" value="1"/>
</dbReference>
<dbReference type="InterPro" id="IPR000477">
    <property type="entry name" value="RT_dom"/>
</dbReference>